<dbReference type="PANTHER" id="PTHR36802">
    <property type="entry name" value="OS02G0815400 PROTEIN"/>
    <property type="match status" value="1"/>
</dbReference>
<dbReference type="GO" id="GO:0003723">
    <property type="term" value="F:RNA binding"/>
    <property type="evidence" value="ECO:0007669"/>
    <property type="project" value="InterPro"/>
</dbReference>
<dbReference type="AlphaFoldDB" id="A0A1R3IPS0"/>
<accession>A0A1R3IPS0</accession>
<dbReference type="Gene3D" id="2.40.50.100">
    <property type="match status" value="1"/>
</dbReference>
<feature type="transmembrane region" description="Helical" evidence="4">
    <location>
        <begin position="420"/>
        <end position="442"/>
    </location>
</feature>
<dbReference type="PANTHER" id="PTHR36802:SF1">
    <property type="entry name" value="OS02G0815400 PROTEIN"/>
    <property type="match status" value="1"/>
</dbReference>
<dbReference type="SUPFAM" id="SSF110324">
    <property type="entry name" value="Ribosomal L27 protein-like"/>
    <property type="match status" value="1"/>
</dbReference>
<keyword evidence="4" id="KW-1133">Transmembrane helix</keyword>
<feature type="domain" description="Exosome complex component CSL4 C-terminal" evidence="5">
    <location>
        <begin position="99"/>
        <end position="140"/>
    </location>
</feature>
<dbReference type="GO" id="GO:0005634">
    <property type="term" value="C:nucleus"/>
    <property type="evidence" value="ECO:0007669"/>
    <property type="project" value="UniProtKB-SubCell"/>
</dbReference>
<dbReference type="OrthoDB" id="440760at2759"/>
<feature type="domain" description="Exosome complex component N-terminal" evidence="6">
    <location>
        <begin position="6"/>
        <end position="44"/>
    </location>
</feature>
<comment type="caution">
    <text evidence="7">The sequence shown here is derived from an EMBL/GenBank/DDBJ whole genome shotgun (WGS) entry which is preliminary data.</text>
</comment>
<comment type="subcellular location">
    <subcellularLocation>
        <location evidence="1">Nucleus</location>
    </subcellularLocation>
</comment>
<evidence type="ECO:0000256" key="3">
    <source>
        <dbReference type="SAM" id="MobiDB-lite"/>
    </source>
</evidence>
<proteinExistence type="predicted"/>
<evidence type="ECO:0000259" key="6">
    <source>
        <dbReference type="Pfam" id="PF14382"/>
    </source>
</evidence>
<evidence type="ECO:0000256" key="2">
    <source>
        <dbReference type="ARBA" id="ARBA00022835"/>
    </source>
</evidence>
<evidence type="ECO:0000259" key="5">
    <source>
        <dbReference type="Pfam" id="PF10447"/>
    </source>
</evidence>
<name>A0A1R3IPS0_COCAP</name>
<keyword evidence="4" id="KW-0812">Transmembrane</keyword>
<gene>
    <name evidence="7" type="ORF">CCACVL1_10761</name>
</gene>
<organism evidence="7 8">
    <name type="scientific">Corchorus capsularis</name>
    <name type="common">Jute</name>
    <dbReference type="NCBI Taxonomy" id="210143"/>
    <lineage>
        <taxon>Eukaryota</taxon>
        <taxon>Viridiplantae</taxon>
        <taxon>Streptophyta</taxon>
        <taxon>Embryophyta</taxon>
        <taxon>Tracheophyta</taxon>
        <taxon>Spermatophyta</taxon>
        <taxon>Magnoliopsida</taxon>
        <taxon>eudicotyledons</taxon>
        <taxon>Gunneridae</taxon>
        <taxon>Pentapetalae</taxon>
        <taxon>rosids</taxon>
        <taxon>malvids</taxon>
        <taxon>Malvales</taxon>
        <taxon>Malvaceae</taxon>
        <taxon>Grewioideae</taxon>
        <taxon>Apeibeae</taxon>
        <taxon>Corchorus</taxon>
    </lineage>
</organism>
<evidence type="ECO:0000256" key="1">
    <source>
        <dbReference type="ARBA" id="ARBA00004123"/>
    </source>
</evidence>
<dbReference type="Proteomes" id="UP000188268">
    <property type="component" value="Unassembled WGS sequence"/>
</dbReference>
<keyword evidence="2" id="KW-0271">Exosome</keyword>
<dbReference type="OMA" id="VPIDWAN"/>
<dbReference type="InterPro" id="IPR025721">
    <property type="entry name" value="Exosome_cplx_N_dom"/>
</dbReference>
<sequence length="540" mass="58001">MEEAEMVTPGEVLGRATELKAGKGAYVAPDNKTIYASLTGFRRIQSPPSDSPDKRPTVEVTGHKAHGPVPEPGSVVIARVTKVMARTASADIMCVGPKSVREKFTGVIRQQDVRATEIDKVDMHLSFRPGDIVRAVVLSLGDARAYYLSTAENELGVVSAESSAVQESLSLFYLVVYYRCSNGSNKLDGNAVPIDWANRAKEESDSPKSLEPDPQSLLQEVADSFDLPSDYFSQLPGDLRLDLNDAAFDLSNGPVIDQCGLALGETLLNLSRAWELADTSTSHKLASKLPMLGSSLTGSGKSAFGKRLLAAGRRFQAMGQYGQGELQKIAKAMTAAGKLLSASSVSTTTDEQPKTETRMFKFGELQVEVSSEKANIGAAIGFVFGILSWQIAQGIQSIPESSLEYANDNALLLAKSLRGALLAIFYSSTLLSAFTTIGLVLLGRQLKSEGKQLQSAASIIKNDMNDIDVRLPPVCANGLSSRNRVVSQLSQLKMVEQDLQIARRMDPFAGTLKLSLTSSLVTASQGCLQPVLIVYSAHYN</sequence>
<dbReference type="STRING" id="210143.A0A1R3IPS0"/>
<dbReference type="Gramene" id="OMO84572">
    <property type="protein sequence ID" value="OMO84572"/>
    <property type="gene ID" value="CCACVL1_10761"/>
</dbReference>
<evidence type="ECO:0000313" key="7">
    <source>
        <dbReference type="EMBL" id="OMO84572.1"/>
    </source>
</evidence>
<dbReference type="SUPFAM" id="SSF50249">
    <property type="entry name" value="Nucleic acid-binding proteins"/>
    <property type="match status" value="1"/>
</dbReference>
<dbReference type="Gene3D" id="2.40.50.140">
    <property type="entry name" value="Nucleic acid-binding proteins"/>
    <property type="match status" value="1"/>
</dbReference>
<feature type="region of interest" description="Disordered" evidence="3">
    <location>
        <begin position="41"/>
        <end position="71"/>
    </location>
</feature>
<reference evidence="7 8" key="1">
    <citation type="submission" date="2013-09" db="EMBL/GenBank/DDBJ databases">
        <title>Corchorus capsularis genome sequencing.</title>
        <authorList>
            <person name="Alam M."/>
            <person name="Haque M.S."/>
            <person name="Islam M.S."/>
            <person name="Emdad E.M."/>
            <person name="Islam M.M."/>
            <person name="Ahmed B."/>
            <person name="Halim A."/>
            <person name="Hossen Q.M.M."/>
            <person name="Hossain M.Z."/>
            <person name="Ahmed R."/>
            <person name="Khan M.M."/>
            <person name="Islam R."/>
            <person name="Rashid M.M."/>
            <person name="Khan S.A."/>
            <person name="Rahman M.S."/>
            <person name="Alam M."/>
        </authorList>
    </citation>
    <scope>NUCLEOTIDE SEQUENCE [LARGE SCALE GENOMIC DNA]</scope>
    <source>
        <strain evidence="8">cv. CVL-1</strain>
        <tissue evidence="7">Whole seedling</tissue>
    </source>
</reference>
<keyword evidence="8" id="KW-1185">Reference proteome</keyword>
<dbReference type="EMBL" id="AWWV01009717">
    <property type="protein sequence ID" value="OMO84572.1"/>
    <property type="molecule type" value="Genomic_DNA"/>
</dbReference>
<dbReference type="InterPro" id="IPR012340">
    <property type="entry name" value="NA-bd_OB-fold"/>
</dbReference>
<dbReference type="GO" id="GO:0009507">
    <property type="term" value="C:chloroplast"/>
    <property type="evidence" value="ECO:0007669"/>
    <property type="project" value="TreeGrafter"/>
</dbReference>
<evidence type="ECO:0000256" key="4">
    <source>
        <dbReference type="SAM" id="Phobius"/>
    </source>
</evidence>
<dbReference type="Pfam" id="PF10447">
    <property type="entry name" value="EXOSC1"/>
    <property type="match status" value="1"/>
</dbReference>
<dbReference type="CDD" id="cd05791">
    <property type="entry name" value="S1_CSL4"/>
    <property type="match status" value="1"/>
</dbReference>
<evidence type="ECO:0000313" key="8">
    <source>
        <dbReference type="Proteomes" id="UP000188268"/>
    </source>
</evidence>
<dbReference type="InterPro" id="IPR019495">
    <property type="entry name" value="EXOSC1_C"/>
</dbReference>
<dbReference type="GO" id="GO:0000178">
    <property type="term" value="C:exosome (RNase complex)"/>
    <property type="evidence" value="ECO:0007669"/>
    <property type="project" value="UniProtKB-KW"/>
</dbReference>
<protein>
    <submittedName>
        <fullName evidence="7">Exosome complex component CSL4</fullName>
    </submittedName>
</protein>
<keyword evidence="4" id="KW-0472">Membrane</keyword>
<dbReference type="Pfam" id="PF14382">
    <property type="entry name" value="ECR1_N"/>
    <property type="match status" value="1"/>
</dbReference>